<feature type="binding site" evidence="3">
    <location>
        <position position="65"/>
    </location>
    <ligand>
        <name>Mg(2+)</name>
        <dbReference type="ChEBI" id="CHEBI:18420"/>
        <label>1</label>
    </ligand>
</feature>
<dbReference type="GO" id="GO:0046872">
    <property type="term" value="F:metal ion binding"/>
    <property type="evidence" value="ECO:0007669"/>
    <property type="project" value="UniProtKB-KW"/>
</dbReference>
<dbReference type="EMBL" id="PGFF01000001">
    <property type="protein sequence ID" value="PJJ73691.1"/>
    <property type="molecule type" value="Genomic_DNA"/>
</dbReference>
<accession>A0A2M9CP61</accession>
<sequence length="339" mass="34216">MTASPTLVDRATAALLGLAIGDALGMPTQSMSRERIARTYGSIETLRDADAEQPIAPSMPAGSITDDTEQALLLGDLLVAGGGRLDPRTFADALSEWERIMAAKGSRDLLGPSTKAAIAAIQHGATPEDDPGRFGTTNGAAMRIAPVGVAFRSDHAVLLPAVAEASRLTHNTGLGLSGAAAVAAAVSHALDDAAATSHSVIAAAATAADALRTSGNWVAGGAIGPRIRWASATIVPLDEADALDFVADVVGTSVASQESVPAAFALIARFGDDPYAVLRHAAALGGDTDTVAAMAGAVLGALHGMTAWPDDVVTRVVEVNDLDVGPLVNGLLDLRLAAA</sequence>
<dbReference type="Gene3D" id="1.10.4080.10">
    <property type="entry name" value="ADP-ribosylation/Crystallin J1"/>
    <property type="match status" value="1"/>
</dbReference>
<keyword evidence="3" id="KW-0479">Metal-binding</keyword>
<dbReference type="InterPro" id="IPR050792">
    <property type="entry name" value="ADP-ribosylglycohydrolase"/>
</dbReference>
<organism evidence="4 5">
    <name type="scientific">Diaminobutyricimonas aerilata</name>
    <dbReference type="NCBI Taxonomy" id="1162967"/>
    <lineage>
        <taxon>Bacteria</taxon>
        <taxon>Bacillati</taxon>
        <taxon>Actinomycetota</taxon>
        <taxon>Actinomycetes</taxon>
        <taxon>Micrococcales</taxon>
        <taxon>Microbacteriaceae</taxon>
        <taxon>Diaminobutyricimonas</taxon>
    </lineage>
</organism>
<proteinExistence type="inferred from homology"/>
<feature type="binding site" evidence="3">
    <location>
        <position position="289"/>
    </location>
    <ligand>
        <name>Mg(2+)</name>
        <dbReference type="ChEBI" id="CHEBI:18420"/>
        <label>1</label>
    </ligand>
</feature>
<keyword evidence="2 4" id="KW-0378">Hydrolase</keyword>
<protein>
    <submittedName>
        <fullName evidence="4">ADP-ribosylglycohydrolase</fullName>
    </submittedName>
</protein>
<dbReference type="RefSeq" id="WP_100365743.1">
    <property type="nucleotide sequence ID" value="NZ_PGFF01000001.1"/>
</dbReference>
<dbReference type="InterPro" id="IPR036705">
    <property type="entry name" value="Ribosyl_crysJ1_sf"/>
</dbReference>
<comment type="similarity">
    <text evidence="1">Belongs to the ADP-ribosylglycohydrolase family.</text>
</comment>
<dbReference type="Proteomes" id="UP000228758">
    <property type="component" value="Unassembled WGS sequence"/>
</dbReference>
<gene>
    <name evidence="4" type="ORF">CLV46_3287</name>
</gene>
<dbReference type="PANTHER" id="PTHR16222:SF24">
    <property type="entry name" value="ADP-RIBOSYLHYDROLASE ARH3"/>
    <property type="match status" value="1"/>
</dbReference>
<evidence type="ECO:0000313" key="5">
    <source>
        <dbReference type="Proteomes" id="UP000228758"/>
    </source>
</evidence>
<dbReference type="InterPro" id="IPR005502">
    <property type="entry name" value="Ribosyl_crysJ1"/>
</dbReference>
<keyword evidence="5" id="KW-1185">Reference proteome</keyword>
<dbReference type="Pfam" id="PF03747">
    <property type="entry name" value="ADP_ribosyl_GH"/>
    <property type="match status" value="1"/>
</dbReference>
<dbReference type="PANTHER" id="PTHR16222">
    <property type="entry name" value="ADP-RIBOSYLGLYCOHYDROLASE"/>
    <property type="match status" value="1"/>
</dbReference>
<evidence type="ECO:0000256" key="2">
    <source>
        <dbReference type="ARBA" id="ARBA00022801"/>
    </source>
</evidence>
<feature type="binding site" evidence="3">
    <location>
        <position position="290"/>
    </location>
    <ligand>
        <name>Mg(2+)</name>
        <dbReference type="ChEBI" id="CHEBI:18420"/>
        <label>1</label>
    </ligand>
</feature>
<comment type="cofactor">
    <cofactor evidence="3">
        <name>Mg(2+)</name>
        <dbReference type="ChEBI" id="CHEBI:18420"/>
    </cofactor>
    <text evidence="3">Binds 2 magnesium ions per subunit.</text>
</comment>
<feature type="binding site" evidence="3">
    <location>
        <position position="67"/>
    </location>
    <ligand>
        <name>Mg(2+)</name>
        <dbReference type="ChEBI" id="CHEBI:18420"/>
        <label>1</label>
    </ligand>
</feature>
<name>A0A2M9CP61_9MICO</name>
<comment type="caution">
    <text evidence="4">The sequence shown here is derived from an EMBL/GenBank/DDBJ whole genome shotgun (WGS) entry which is preliminary data.</text>
</comment>
<dbReference type="SUPFAM" id="SSF101478">
    <property type="entry name" value="ADP-ribosylglycohydrolase"/>
    <property type="match status" value="1"/>
</dbReference>
<evidence type="ECO:0000256" key="1">
    <source>
        <dbReference type="ARBA" id="ARBA00010702"/>
    </source>
</evidence>
<keyword evidence="3" id="KW-0460">Magnesium</keyword>
<dbReference type="OrthoDB" id="2822542at2"/>
<evidence type="ECO:0000256" key="3">
    <source>
        <dbReference type="PIRSR" id="PIRSR605502-1"/>
    </source>
</evidence>
<reference evidence="4 5" key="1">
    <citation type="submission" date="2017-11" db="EMBL/GenBank/DDBJ databases">
        <title>Genomic Encyclopedia of Archaeal and Bacterial Type Strains, Phase II (KMG-II): From Individual Species to Whole Genera.</title>
        <authorList>
            <person name="Goeker M."/>
        </authorList>
    </citation>
    <scope>NUCLEOTIDE SEQUENCE [LARGE SCALE GENOMIC DNA]</scope>
    <source>
        <strain evidence="4 5">DSM 27393</strain>
    </source>
</reference>
<dbReference type="GO" id="GO:0016787">
    <property type="term" value="F:hydrolase activity"/>
    <property type="evidence" value="ECO:0007669"/>
    <property type="project" value="UniProtKB-KW"/>
</dbReference>
<feature type="binding site" evidence="3">
    <location>
        <position position="66"/>
    </location>
    <ligand>
        <name>Mg(2+)</name>
        <dbReference type="ChEBI" id="CHEBI:18420"/>
        <label>1</label>
    </ligand>
</feature>
<feature type="binding site" evidence="3">
    <location>
        <position position="287"/>
    </location>
    <ligand>
        <name>Mg(2+)</name>
        <dbReference type="ChEBI" id="CHEBI:18420"/>
        <label>1</label>
    </ligand>
</feature>
<dbReference type="AlphaFoldDB" id="A0A2M9CP61"/>
<evidence type="ECO:0000313" key="4">
    <source>
        <dbReference type="EMBL" id="PJJ73691.1"/>
    </source>
</evidence>